<evidence type="ECO:0000313" key="2">
    <source>
        <dbReference type="EMBL" id="AFM10900.1"/>
    </source>
</evidence>
<reference evidence="2 3" key="1">
    <citation type="submission" date="2012-06" db="EMBL/GenBank/DDBJ databases">
        <title>The complete chromosome of genome of Turneriella parva DSM 21527.</title>
        <authorList>
            <consortium name="US DOE Joint Genome Institute (JGI-PGF)"/>
            <person name="Lucas S."/>
            <person name="Han J."/>
            <person name="Lapidus A."/>
            <person name="Bruce D."/>
            <person name="Goodwin L."/>
            <person name="Pitluck S."/>
            <person name="Peters L."/>
            <person name="Kyrpides N."/>
            <person name="Mavromatis K."/>
            <person name="Ivanova N."/>
            <person name="Mikhailova N."/>
            <person name="Chertkov O."/>
            <person name="Detter J.C."/>
            <person name="Tapia R."/>
            <person name="Han C."/>
            <person name="Land M."/>
            <person name="Hauser L."/>
            <person name="Markowitz V."/>
            <person name="Cheng J.-F."/>
            <person name="Hugenholtz P."/>
            <person name="Woyke T."/>
            <person name="Wu D."/>
            <person name="Gronow S."/>
            <person name="Wellnitz S."/>
            <person name="Brambilla E."/>
            <person name="Klenk H.-P."/>
            <person name="Eisen J.A."/>
        </authorList>
    </citation>
    <scope>NUCLEOTIDE SEQUENCE [LARGE SCALE GENOMIC DNA]</scope>
    <source>
        <strain evidence="3">ATCC BAA-1111 / DSM 21527 / NCTC 11395 / H</strain>
    </source>
</reference>
<keyword evidence="1" id="KW-0812">Transmembrane</keyword>
<organism evidence="2 3">
    <name type="scientific">Turneriella parva (strain ATCC BAA-1111 / DSM 21527 / NCTC 11395 / H)</name>
    <name type="common">Leptospira parva</name>
    <dbReference type="NCBI Taxonomy" id="869212"/>
    <lineage>
        <taxon>Bacteria</taxon>
        <taxon>Pseudomonadati</taxon>
        <taxon>Spirochaetota</taxon>
        <taxon>Spirochaetia</taxon>
        <taxon>Leptospirales</taxon>
        <taxon>Leptospiraceae</taxon>
        <taxon>Turneriella</taxon>
    </lineage>
</organism>
<sequence length="81" mass="9661">MAIETLITVAATMIVGLSLGLLFFLIDFFRTREQRDWRADFRALQLENNRYLQKVHDENTRFFRSIGLTQQQILERVDRVD</sequence>
<name>I4B0U3_TURPD</name>
<dbReference type="AlphaFoldDB" id="I4B0U3"/>
<dbReference type="STRING" id="869212.Turpa_0240"/>
<keyword evidence="3" id="KW-1185">Reference proteome</keyword>
<dbReference type="RefSeq" id="WP_014801421.1">
    <property type="nucleotide sequence ID" value="NC_018020.1"/>
</dbReference>
<gene>
    <name evidence="2" type="ordered locus">Turpa_0240</name>
</gene>
<proteinExistence type="predicted"/>
<evidence type="ECO:0000256" key="1">
    <source>
        <dbReference type="SAM" id="Phobius"/>
    </source>
</evidence>
<dbReference type="HOGENOM" id="CLU_2572893_0_0_12"/>
<dbReference type="KEGG" id="tpx:Turpa_0240"/>
<protein>
    <submittedName>
        <fullName evidence="2">Uncharacterized protein</fullName>
    </submittedName>
</protein>
<accession>I4B0U3</accession>
<keyword evidence="1" id="KW-0472">Membrane</keyword>
<evidence type="ECO:0000313" key="3">
    <source>
        <dbReference type="Proteomes" id="UP000006048"/>
    </source>
</evidence>
<feature type="transmembrane region" description="Helical" evidence="1">
    <location>
        <begin position="6"/>
        <end position="29"/>
    </location>
</feature>
<keyword evidence="1" id="KW-1133">Transmembrane helix</keyword>
<dbReference type="EMBL" id="CP002959">
    <property type="protein sequence ID" value="AFM10900.1"/>
    <property type="molecule type" value="Genomic_DNA"/>
</dbReference>
<dbReference type="Proteomes" id="UP000006048">
    <property type="component" value="Chromosome"/>
</dbReference>